<comment type="caution">
    <text evidence="1">The sequence shown here is derived from an EMBL/GenBank/DDBJ whole genome shotgun (WGS) entry which is preliminary data.</text>
</comment>
<organism evidence="1 2">
    <name type="scientific">Paenibacillus oralis</name>
    <dbReference type="NCBI Taxonomy" id="2490856"/>
    <lineage>
        <taxon>Bacteria</taxon>
        <taxon>Bacillati</taxon>
        <taxon>Bacillota</taxon>
        <taxon>Bacilli</taxon>
        <taxon>Bacillales</taxon>
        <taxon>Paenibacillaceae</taxon>
        <taxon>Paenibacillus</taxon>
    </lineage>
</organism>
<name>A0A3P3U258_9BACL</name>
<dbReference type="OrthoDB" id="2471504at2"/>
<dbReference type="RefSeq" id="WP_128632020.1">
    <property type="nucleotide sequence ID" value="NZ_RRCN01000001.1"/>
</dbReference>
<dbReference type="EMBL" id="RRCN01000001">
    <property type="protein sequence ID" value="RRJ64200.1"/>
    <property type="molecule type" value="Genomic_DNA"/>
</dbReference>
<keyword evidence="2" id="KW-1185">Reference proteome</keyword>
<dbReference type="AlphaFoldDB" id="A0A3P3U258"/>
<evidence type="ECO:0008006" key="3">
    <source>
        <dbReference type="Google" id="ProtNLM"/>
    </source>
</evidence>
<accession>A0A3P3U258</accession>
<evidence type="ECO:0000313" key="2">
    <source>
        <dbReference type="Proteomes" id="UP000267017"/>
    </source>
</evidence>
<dbReference type="Proteomes" id="UP000267017">
    <property type="component" value="Unassembled WGS sequence"/>
</dbReference>
<gene>
    <name evidence="1" type="ORF">EHV15_15680</name>
</gene>
<reference evidence="1 2" key="1">
    <citation type="submission" date="2018-11" db="EMBL/GenBank/DDBJ databases">
        <title>Genome sequencing of Paenibacillus sp. KCOM 3021 (= ChDC PVNT-B20).</title>
        <authorList>
            <person name="Kook J.-K."/>
            <person name="Park S.-N."/>
            <person name="Lim Y.K."/>
        </authorList>
    </citation>
    <scope>NUCLEOTIDE SEQUENCE [LARGE SCALE GENOMIC DNA]</scope>
    <source>
        <strain evidence="1 2">KCOM 3021</strain>
    </source>
</reference>
<sequence length="72" mass="8237">MEEKNAATAITDREFVMLVQAAKQQQPEAMLRIIALFQEDIEKISRKIRIPKEDAVSHLITGLLEYVQAEKP</sequence>
<evidence type="ECO:0000313" key="1">
    <source>
        <dbReference type="EMBL" id="RRJ64200.1"/>
    </source>
</evidence>
<proteinExistence type="predicted"/>
<protein>
    <recommendedName>
        <fullName evidence="3">Helix-turn-helix conjugative transposon-like domain-containing protein</fullName>
    </recommendedName>
</protein>